<keyword evidence="2" id="KW-0238">DNA-binding</keyword>
<keyword evidence="7" id="KW-1185">Reference proteome</keyword>
<dbReference type="PRINTS" id="PR00038">
    <property type="entry name" value="HTHLUXR"/>
</dbReference>
<comment type="caution">
    <text evidence="6">The sequence shown here is derived from an EMBL/GenBank/DDBJ whole genome shotgun (WGS) entry which is preliminary data.</text>
</comment>
<dbReference type="InterPro" id="IPR011006">
    <property type="entry name" value="CheY-like_superfamily"/>
</dbReference>
<dbReference type="InterPro" id="IPR051015">
    <property type="entry name" value="EvgA-like"/>
</dbReference>
<dbReference type="InterPro" id="IPR000792">
    <property type="entry name" value="Tscrpt_reg_LuxR_C"/>
</dbReference>
<sequence>MKFLIVDDHSILRAGISVLLKQENPDTVIFEASDGTQALALADAHPDLDAVLLDLQMPGGDGQSVLEEFGRRFPGLPVVILTSTEDPEEVRRALSGGALGYVPKSASSATLIGALKLVLQGDVYVPPLMLNERPSAPPAVPSAETLPRLTQRQSEVLRLVQRGISNKLIARELGLSEKTVKVHITSILKALNVTNRTAAIGAVQELLRSREK</sequence>
<keyword evidence="1 3" id="KW-0597">Phosphoprotein</keyword>
<accession>A0ABR7UIM0</accession>
<dbReference type="PROSITE" id="PS50110">
    <property type="entry name" value="RESPONSE_REGULATORY"/>
    <property type="match status" value="1"/>
</dbReference>
<dbReference type="SMART" id="SM00448">
    <property type="entry name" value="REC"/>
    <property type="match status" value="1"/>
</dbReference>
<dbReference type="InterPro" id="IPR058245">
    <property type="entry name" value="NreC/VraR/RcsB-like_REC"/>
</dbReference>
<evidence type="ECO:0000256" key="2">
    <source>
        <dbReference type="ARBA" id="ARBA00023125"/>
    </source>
</evidence>
<dbReference type="Gene3D" id="3.40.50.2300">
    <property type="match status" value="1"/>
</dbReference>
<evidence type="ECO:0000256" key="1">
    <source>
        <dbReference type="ARBA" id="ARBA00022553"/>
    </source>
</evidence>
<evidence type="ECO:0000259" key="4">
    <source>
        <dbReference type="PROSITE" id="PS50043"/>
    </source>
</evidence>
<feature type="modified residue" description="4-aspartylphosphate" evidence="3">
    <location>
        <position position="54"/>
    </location>
</feature>
<dbReference type="EMBL" id="JAATTO010000070">
    <property type="protein sequence ID" value="MBC9983460.1"/>
    <property type="molecule type" value="Genomic_DNA"/>
</dbReference>
<dbReference type="SUPFAM" id="SSF52172">
    <property type="entry name" value="CheY-like"/>
    <property type="match status" value="1"/>
</dbReference>
<dbReference type="SUPFAM" id="SSF46894">
    <property type="entry name" value="C-terminal effector domain of the bipartite response regulators"/>
    <property type="match status" value="1"/>
</dbReference>
<dbReference type="InterPro" id="IPR016032">
    <property type="entry name" value="Sig_transdc_resp-reg_C-effctor"/>
</dbReference>
<dbReference type="SMART" id="SM00421">
    <property type="entry name" value="HTH_LUXR"/>
    <property type="match status" value="1"/>
</dbReference>
<organism evidence="6 7">
    <name type="scientific">Bradyrhizobium campsiandrae</name>
    <dbReference type="NCBI Taxonomy" id="1729892"/>
    <lineage>
        <taxon>Bacteria</taxon>
        <taxon>Pseudomonadati</taxon>
        <taxon>Pseudomonadota</taxon>
        <taxon>Alphaproteobacteria</taxon>
        <taxon>Hyphomicrobiales</taxon>
        <taxon>Nitrobacteraceae</taxon>
        <taxon>Bradyrhizobium</taxon>
    </lineage>
</organism>
<dbReference type="Pfam" id="PF00196">
    <property type="entry name" value="GerE"/>
    <property type="match status" value="1"/>
</dbReference>
<dbReference type="Pfam" id="PF00072">
    <property type="entry name" value="Response_reg"/>
    <property type="match status" value="1"/>
</dbReference>
<evidence type="ECO:0000259" key="5">
    <source>
        <dbReference type="PROSITE" id="PS50110"/>
    </source>
</evidence>
<dbReference type="PROSITE" id="PS50043">
    <property type="entry name" value="HTH_LUXR_2"/>
    <property type="match status" value="1"/>
</dbReference>
<dbReference type="CDD" id="cd06170">
    <property type="entry name" value="LuxR_C_like"/>
    <property type="match status" value="1"/>
</dbReference>
<proteinExistence type="predicted"/>
<evidence type="ECO:0000313" key="7">
    <source>
        <dbReference type="Proteomes" id="UP000639516"/>
    </source>
</evidence>
<gene>
    <name evidence="6" type="ORF">HA482_35290</name>
</gene>
<dbReference type="RefSeq" id="WP_188108063.1">
    <property type="nucleotide sequence ID" value="NZ_JAANIH010000105.1"/>
</dbReference>
<protein>
    <submittedName>
        <fullName evidence="6">Response regulator transcription factor</fullName>
    </submittedName>
</protein>
<name>A0ABR7UIM0_9BRAD</name>
<dbReference type="CDD" id="cd17535">
    <property type="entry name" value="REC_NarL-like"/>
    <property type="match status" value="1"/>
</dbReference>
<evidence type="ECO:0000313" key="6">
    <source>
        <dbReference type="EMBL" id="MBC9983460.1"/>
    </source>
</evidence>
<feature type="domain" description="HTH luxR-type" evidence="4">
    <location>
        <begin position="142"/>
        <end position="207"/>
    </location>
</feature>
<reference evidence="6 7" key="1">
    <citation type="journal article" date="2020" name="Arch. Microbiol.">
        <title>Bradyrhizobium campsiandrae sp. nov., a nitrogen-fixing bacterial strain isolated from a native leguminous tree from the Amazon adapted to flooded conditions.</title>
        <authorList>
            <person name="Cabral Michel D."/>
            <person name="Martins da Costa E."/>
            <person name="Azarias Guimaraes A."/>
            <person name="Soares de Carvalho T."/>
            <person name="Santos de Castro Caputo P."/>
            <person name="Willems A."/>
            <person name="de Souza Moreira F.M."/>
        </authorList>
    </citation>
    <scope>NUCLEOTIDE SEQUENCE [LARGE SCALE GENOMIC DNA]</scope>
    <source>
        <strain evidence="7">INPA 384B</strain>
    </source>
</reference>
<dbReference type="InterPro" id="IPR001789">
    <property type="entry name" value="Sig_transdc_resp-reg_receiver"/>
</dbReference>
<dbReference type="PANTHER" id="PTHR45566:SF1">
    <property type="entry name" value="HTH-TYPE TRANSCRIPTIONAL REGULATOR YHJB-RELATED"/>
    <property type="match status" value="1"/>
</dbReference>
<evidence type="ECO:0000256" key="3">
    <source>
        <dbReference type="PROSITE-ProRule" id="PRU00169"/>
    </source>
</evidence>
<dbReference type="PANTHER" id="PTHR45566">
    <property type="entry name" value="HTH-TYPE TRANSCRIPTIONAL REGULATOR YHJB-RELATED"/>
    <property type="match status" value="1"/>
</dbReference>
<dbReference type="Proteomes" id="UP000639516">
    <property type="component" value="Unassembled WGS sequence"/>
</dbReference>
<feature type="domain" description="Response regulatory" evidence="5">
    <location>
        <begin position="2"/>
        <end position="119"/>
    </location>
</feature>